<feature type="domain" description="Helicase ATP-binding" evidence="5">
    <location>
        <begin position="14"/>
        <end position="177"/>
    </location>
</feature>
<evidence type="ECO:0000256" key="2">
    <source>
        <dbReference type="ARBA" id="ARBA00022801"/>
    </source>
</evidence>
<dbReference type="InterPro" id="IPR010225">
    <property type="entry name" value="HrpB"/>
</dbReference>
<keyword evidence="2 7" id="KW-0378">Hydrolase</keyword>
<dbReference type="Gene3D" id="3.40.50.300">
    <property type="entry name" value="P-loop containing nucleotide triphosphate hydrolases"/>
    <property type="match status" value="2"/>
</dbReference>
<dbReference type="NCBIfam" id="NF008662">
    <property type="entry name" value="PRK11664.1"/>
    <property type="match status" value="1"/>
</dbReference>
<evidence type="ECO:0000256" key="4">
    <source>
        <dbReference type="ARBA" id="ARBA00022840"/>
    </source>
</evidence>
<organism evidence="7 8">
    <name type="scientific">Vibrio parahaemolyticus</name>
    <dbReference type="NCBI Taxonomy" id="670"/>
    <lineage>
        <taxon>Bacteria</taxon>
        <taxon>Pseudomonadati</taxon>
        <taxon>Pseudomonadota</taxon>
        <taxon>Gammaproteobacteria</taxon>
        <taxon>Vibrionales</taxon>
        <taxon>Vibrionaceae</taxon>
        <taxon>Vibrio</taxon>
    </lineage>
</organism>
<sequence>MSQLPIEAVMPQLLTAVKHQHQVILKAAPGAGKSTYFPLQLIQNQVVTGKVIMLEPRRLAARNIARYLAEQLGEQVGQRVGYRVRGETKVSASTQLEIVTEGVMTRMIQNDPELDGVDLLIFDEFHERSIHADTALALSLEVQEALRDDLKLVVMSATLDQEALQSLLPEACYIESEGRSFAVETRYVPLTANDHLSTVMAKNIESLMNKESGSLLAFLPGVAAIKQVQGRLSHLPDDVEVCPLYGQLSFTEQQKAISPAEKGKRKVVLATNIAETSLTIEGIRLVVDSGLERVARFDLKNGLTRLEQTRIAQSSAIQRAGRAGRIEEGICVRLYSESQLKQQPQVPQPEILHSDLASLVMELAFWGTTDIHELKWLDIPSAAALQQAKQLLFSLGLITEQGQLTAEGKQAHDLGVEPRAAAMLIKSQFHSDKMVNVALAAVALIEEPERNVTNIAHSLHRWLSGSHPKKSLLLKRAQSLAHKLDTTFSLREVDEDALPLVLSLAFLDRIAQQRANQFGRFALANGHGAECRPDDMLGGCEYLVAIDLMRSHSNSSQIHLACELDVNILQTTFDSLFSTEEVVDWDEKKGRLVAEKQRKLGQLVIERVSLPNPGKEKMTQALLTYVRRQGLSSLNWTPAAESLLERIRCAVDWLPEQAWPMFDEASLLDSLDEWLEPYMTSVASVKDLSKINLVEALNARLGWPLNQHLDEWLPEHYQLPTGTKKRIRYQHGHEPVLSVRMQEVFGESTSPTVAIGRKRLVLELLSPAQRPLQVTSDLAAFWNGSYKDVQKEMKGRYPKHVWPDDPANHVATTKTKRQLNND</sequence>
<dbReference type="InterPro" id="IPR027417">
    <property type="entry name" value="P-loop_NTPase"/>
</dbReference>
<dbReference type="PANTHER" id="PTHR43519">
    <property type="entry name" value="ATP-DEPENDENT RNA HELICASE HRPB"/>
    <property type="match status" value="1"/>
</dbReference>
<dbReference type="InterPro" id="IPR013689">
    <property type="entry name" value="RNA_helicase_ATP-dep_HrpB_C"/>
</dbReference>
<keyword evidence="1" id="KW-0547">Nucleotide-binding</keyword>
<dbReference type="AlphaFoldDB" id="A0A7Y0XEJ5"/>
<dbReference type="InterPro" id="IPR001650">
    <property type="entry name" value="Helicase_C-like"/>
</dbReference>
<name>A0A7Y0XEJ5_VIBPH</name>
<keyword evidence="4" id="KW-0067">ATP-binding</keyword>
<dbReference type="InterPro" id="IPR007502">
    <property type="entry name" value="Helicase-assoc_dom"/>
</dbReference>
<dbReference type="SUPFAM" id="SSF52540">
    <property type="entry name" value="P-loop containing nucleoside triphosphate hydrolases"/>
    <property type="match status" value="1"/>
</dbReference>
<reference evidence="7 8" key="1">
    <citation type="submission" date="2020-04" db="EMBL/GenBank/DDBJ databases">
        <title>Whole-genome sequencing of Vibrio spp. from China reveals different genetic environments of blaCTX-M-14 among diverse lineages.</title>
        <authorList>
            <person name="Zheng Z."/>
            <person name="Ye L."/>
            <person name="Chen S."/>
        </authorList>
    </citation>
    <scope>NUCLEOTIDE SEQUENCE [LARGE SCALE GENOMIC DNA]</scope>
    <source>
        <strain evidence="7 8">Vb0551</strain>
    </source>
</reference>
<dbReference type="Proteomes" id="UP000518904">
    <property type="component" value="Unassembled WGS sequence"/>
</dbReference>
<evidence type="ECO:0000313" key="7">
    <source>
        <dbReference type="EMBL" id="NMU85898.1"/>
    </source>
</evidence>
<dbReference type="InterPro" id="IPR056329">
    <property type="entry name" value="CON_HrpB"/>
</dbReference>
<feature type="domain" description="Helicase C-terminal" evidence="6">
    <location>
        <begin position="203"/>
        <end position="367"/>
    </location>
</feature>
<dbReference type="NCBIfam" id="TIGR01970">
    <property type="entry name" value="DEAH_box_HrpB"/>
    <property type="match status" value="1"/>
</dbReference>
<proteinExistence type="predicted"/>
<dbReference type="GO" id="GO:0005524">
    <property type="term" value="F:ATP binding"/>
    <property type="evidence" value="ECO:0007669"/>
    <property type="project" value="UniProtKB-KW"/>
</dbReference>
<dbReference type="Pfam" id="PF00271">
    <property type="entry name" value="Helicase_C"/>
    <property type="match status" value="1"/>
</dbReference>
<dbReference type="GO" id="GO:0016787">
    <property type="term" value="F:hydrolase activity"/>
    <property type="evidence" value="ECO:0007669"/>
    <property type="project" value="UniProtKB-KW"/>
</dbReference>
<dbReference type="Pfam" id="PF24473">
    <property type="entry name" value="CON_HrpB"/>
    <property type="match status" value="1"/>
</dbReference>
<dbReference type="CDD" id="cd17990">
    <property type="entry name" value="DEXHc_HrpB"/>
    <property type="match status" value="1"/>
</dbReference>
<dbReference type="PROSITE" id="PS51192">
    <property type="entry name" value="HELICASE_ATP_BIND_1"/>
    <property type="match status" value="1"/>
</dbReference>
<evidence type="ECO:0000259" key="5">
    <source>
        <dbReference type="PROSITE" id="PS51192"/>
    </source>
</evidence>
<dbReference type="InterPro" id="IPR049614">
    <property type="entry name" value="HrpB_DEXH"/>
</dbReference>
<dbReference type="SMART" id="SM00847">
    <property type="entry name" value="HA2"/>
    <property type="match status" value="1"/>
</dbReference>
<comment type="caution">
    <text evidence="7">The sequence shown here is derived from an EMBL/GenBank/DDBJ whole genome shotgun (WGS) entry which is preliminary data.</text>
</comment>
<dbReference type="PIRSF" id="PIRSF005496">
    <property type="entry name" value="ATP_hel_hrpB"/>
    <property type="match status" value="1"/>
</dbReference>
<dbReference type="Pfam" id="PF08482">
    <property type="entry name" value="HrpB_C"/>
    <property type="match status" value="1"/>
</dbReference>
<dbReference type="SMART" id="SM00487">
    <property type="entry name" value="DEXDc"/>
    <property type="match status" value="1"/>
</dbReference>
<dbReference type="GO" id="GO:0003676">
    <property type="term" value="F:nucleic acid binding"/>
    <property type="evidence" value="ECO:0007669"/>
    <property type="project" value="InterPro"/>
</dbReference>
<keyword evidence="3 7" id="KW-0347">Helicase</keyword>
<protein>
    <submittedName>
        <fullName evidence="7">ATP-dependent helicase HrpB</fullName>
        <ecNumber evidence="7">3.6.4.13</ecNumber>
    </submittedName>
</protein>
<evidence type="ECO:0000256" key="3">
    <source>
        <dbReference type="ARBA" id="ARBA00022806"/>
    </source>
</evidence>
<dbReference type="FunFam" id="3.40.50.300:FF:002125">
    <property type="entry name" value="ATP-dependent helicase HrpB"/>
    <property type="match status" value="1"/>
</dbReference>
<evidence type="ECO:0000259" key="6">
    <source>
        <dbReference type="PROSITE" id="PS51194"/>
    </source>
</evidence>
<dbReference type="CDD" id="cd18791">
    <property type="entry name" value="SF2_C_RHA"/>
    <property type="match status" value="1"/>
</dbReference>
<dbReference type="Gene3D" id="1.20.120.1080">
    <property type="match status" value="1"/>
</dbReference>
<dbReference type="PANTHER" id="PTHR43519:SF1">
    <property type="entry name" value="ATP-DEPENDENT RNA HELICASE HRPB"/>
    <property type="match status" value="1"/>
</dbReference>
<dbReference type="InterPro" id="IPR011545">
    <property type="entry name" value="DEAD/DEAH_box_helicase_dom"/>
</dbReference>
<dbReference type="PROSITE" id="PS51194">
    <property type="entry name" value="HELICASE_CTER"/>
    <property type="match status" value="1"/>
</dbReference>
<dbReference type="RefSeq" id="WP_138938301.1">
    <property type="nucleotide sequence ID" value="NZ_CP041202.1"/>
</dbReference>
<dbReference type="GO" id="GO:0003724">
    <property type="term" value="F:RNA helicase activity"/>
    <property type="evidence" value="ECO:0007669"/>
    <property type="project" value="UniProtKB-EC"/>
</dbReference>
<gene>
    <name evidence="7" type="primary">hrpB</name>
    <name evidence="7" type="ORF">HKB16_23885</name>
</gene>
<evidence type="ECO:0000256" key="1">
    <source>
        <dbReference type="ARBA" id="ARBA00022741"/>
    </source>
</evidence>
<dbReference type="InterPro" id="IPR014001">
    <property type="entry name" value="Helicase_ATP-bd"/>
</dbReference>
<accession>A0A7Y0XEJ5</accession>
<dbReference type="SMART" id="SM00490">
    <property type="entry name" value="HELICc"/>
    <property type="match status" value="1"/>
</dbReference>
<dbReference type="EMBL" id="JABCLB010002279">
    <property type="protein sequence ID" value="NMU85898.1"/>
    <property type="molecule type" value="Genomic_DNA"/>
</dbReference>
<dbReference type="Pfam" id="PF00270">
    <property type="entry name" value="DEAD"/>
    <property type="match status" value="1"/>
</dbReference>
<dbReference type="EC" id="3.6.4.13" evidence="7"/>
<evidence type="ECO:0000313" key="8">
    <source>
        <dbReference type="Proteomes" id="UP000518904"/>
    </source>
</evidence>